<accession>A0A3G1B5N7</accession>
<keyword evidence="3" id="KW-0624">Polysaccharide degradation</keyword>
<dbReference type="CDD" id="cd10941">
    <property type="entry name" value="CE4_PuuE_HpPgdA_like_2"/>
    <property type="match status" value="1"/>
</dbReference>
<dbReference type="PANTHER" id="PTHR47561:SF1">
    <property type="entry name" value="POLYSACCHARIDE DEACETYLASE FAMILY PROTEIN (AFU_ORTHOLOGUE AFUA_6G05030)"/>
    <property type="match status" value="1"/>
</dbReference>
<sequence>MNILGIDFEDWFHPQLIQRYLDGKKRTPTVINGLDKILDFLRIKNVYATFFVVGELLEYKPEILDKIINQGHEIGFHTMHHTRLDEPNFKEKFQEEIIKFANLTEKRSRGFRAPTFSLNYQSSWAIEMLVNNGYSYDSSIMPVKTSMYGFTNSEIKPYKITSKSLEKNDPEGELIEFPLLVGKLLGRTVPTSGGFYIRFLPLSVIKKSIIEYEKMRIPSTFYIHSWELTPEFMPKISMSIKDRFITYHNLKNTLSRMDELLKKFEFTSFSRYIQKYNL</sequence>
<dbReference type="GO" id="GO:0016810">
    <property type="term" value="F:hydrolase activity, acting on carbon-nitrogen (but not peptide) bonds"/>
    <property type="evidence" value="ECO:0007669"/>
    <property type="project" value="InterPro"/>
</dbReference>
<dbReference type="InterPro" id="IPR022560">
    <property type="entry name" value="DUF3473"/>
</dbReference>
<dbReference type="SUPFAM" id="SSF88713">
    <property type="entry name" value="Glycoside hydrolase/deacetylase"/>
    <property type="match status" value="1"/>
</dbReference>
<dbReference type="Pfam" id="PF01522">
    <property type="entry name" value="Polysacc_deac_1"/>
    <property type="match status" value="1"/>
</dbReference>
<dbReference type="RefSeq" id="WP_048186833.1">
    <property type="nucleotide sequence ID" value="NZ_CP011097.1"/>
</dbReference>
<name>A0A3G1B5N7_9ARCH</name>
<dbReference type="GO" id="GO:0045493">
    <property type="term" value="P:xylan catabolic process"/>
    <property type="evidence" value="ECO:0007669"/>
    <property type="project" value="UniProtKB-KW"/>
</dbReference>
<keyword evidence="3" id="KW-0858">Xylan degradation</keyword>
<evidence type="ECO:0000313" key="4">
    <source>
        <dbReference type="Proteomes" id="UP000266745"/>
    </source>
</evidence>
<dbReference type="InterPro" id="IPR045235">
    <property type="entry name" value="PuuE_HpPgdA-like"/>
</dbReference>
<dbReference type="STRING" id="1603555.SU86_006930"/>
<dbReference type="GeneID" id="24874286"/>
<keyword evidence="3" id="KW-0326">Glycosidase</keyword>
<dbReference type="EMBL" id="CP011097">
    <property type="protein sequence ID" value="AJZ76144.1"/>
    <property type="molecule type" value="Genomic_DNA"/>
</dbReference>
<dbReference type="KEGG" id="tah:SU86_006930"/>
<proteinExistence type="predicted"/>
<gene>
    <name evidence="3" type="ORF">SU86_006930</name>
</gene>
<dbReference type="AlphaFoldDB" id="A0A3G1B5N7"/>
<dbReference type="InterPro" id="IPR011330">
    <property type="entry name" value="Glyco_hydro/deAcase_b/a-brl"/>
</dbReference>
<evidence type="ECO:0000259" key="2">
    <source>
        <dbReference type="Pfam" id="PF11959"/>
    </source>
</evidence>
<keyword evidence="3" id="KW-0119">Carbohydrate metabolism</keyword>
<dbReference type="Pfam" id="PF11959">
    <property type="entry name" value="DUF3473"/>
    <property type="match status" value="1"/>
</dbReference>
<dbReference type="Gene3D" id="3.20.20.370">
    <property type="entry name" value="Glycoside hydrolase/deacetylase"/>
    <property type="match status" value="1"/>
</dbReference>
<keyword evidence="3" id="KW-0378">Hydrolase</keyword>
<keyword evidence="4" id="KW-1185">Reference proteome</keyword>
<dbReference type="Proteomes" id="UP000266745">
    <property type="component" value="Chromosome"/>
</dbReference>
<dbReference type="InterPro" id="IPR002509">
    <property type="entry name" value="NODB_dom"/>
</dbReference>
<dbReference type="PANTHER" id="PTHR47561">
    <property type="entry name" value="POLYSACCHARIDE DEACETYLASE FAMILY PROTEIN (AFU_ORTHOLOGUE AFUA_6G05030)"/>
    <property type="match status" value="1"/>
</dbReference>
<feature type="domain" description="NodB homology" evidence="1">
    <location>
        <begin position="35"/>
        <end position="121"/>
    </location>
</feature>
<reference evidence="3 4" key="1">
    <citation type="journal article" date="2016" name="Sci. Rep.">
        <title>A novel ammonia-oxidizing archaeon from wastewater treatment plant: Its enrichment, physiological and genomic characteristics.</title>
        <authorList>
            <person name="Li Y."/>
            <person name="Ding K."/>
            <person name="Wen X."/>
            <person name="Zhang B."/>
            <person name="Shen B."/>
            <person name="Yang Y."/>
        </authorList>
    </citation>
    <scope>NUCLEOTIDE SEQUENCE [LARGE SCALE GENOMIC DNA]</scope>
    <source>
        <strain evidence="3 4">SAT1</strain>
    </source>
</reference>
<organism evidence="3 4">
    <name type="scientific">Candidatus Nitrosotenuis cloacae</name>
    <dbReference type="NCBI Taxonomy" id="1603555"/>
    <lineage>
        <taxon>Archaea</taxon>
        <taxon>Nitrososphaerota</taxon>
        <taxon>Candidatus Nitrosotenuis</taxon>
    </lineage>
</organism>
<evidence type="ECO:0000313" key="3">
    <source>
        <dbReference type="EMBL" id="AJZ76144.1"/>
    </source>
</evidence>
<evidence type="ECO:0000259" key="1">
    <source>
        <dbReference type="Pfam" id="PF01522"/>
    </source>
</evidence>
<dbReference type="GO" id="GO:0016798">
    <property type="term" value="F:hydrolase activity, acting on glycosyl bonds"/>
    <property type="evidence" value="ECO:0007669"/>
    <property type="project" value="UniProtKB-KW"/>
</dbReference>
<feature type="domain" description="DUF3473" evidence="2">
    <location>
        <begin position="138"/>
        <end position="273"/>
    </location>
</feature>
<dbReference type="OrthoDB" id="10436at2157"/>
<protein>
    <submittedName>
        <fullName evidence="3">Xylanase</fullName>
    </submittedName>
</protein>